<reference evidence="1 2" key="1">
    <citation type="submission" date="2014-04" db="EMBL/GenBank/DDBJ databases">
        <authorList>
            <consortium name="DOE Joint Genome Institute"/>
            <person name="Kuo A."/>
            <person name="Kohler A."/>
            <person name="Jargeat P."/>
            <person name="Nagy L.G."/>
            <person name="Floudas D."/>
            <person name="Copeland A."/>
            <person name="Barry K.W."/>
            <person name="Cichocki N."/>
            <person name="Veneault-Fourrey C."/>
            <person name="LaButti K."/>
            <person name="Lindquist E.A."/>
            <person name="Lipzen A."/>
            <person name="Lundell T."/>
            <person name="Morin E."/>
            <person name="Murat C."/>
            <person name="Sun H."/>
            <person name="Tunlid A."/>
            <person name="Henrissat B."/>
            <person name="Grigoriev I.V."/>
            <person name="Hibbett D.S."/>
            <person name="Martin F."/>
            <person name="Nordberg H.P."/>
            <person name="Cantor M.N."/>
            <person name="Hua S.X."/>
        </authorList>
    </citation>
    <scope>NUCLEOTIDE SEQUENCE [LARGE SCALE GENOMIC DNA]</scope>
    <source>
        <strain evidence="1 2">Ve08.2h10</strain>
    </source>
</reference>
<reference evidence="2" key="2">
    <citation type="submission" date="2015-01" db="EMBL/GenBank/DDBJ databases">
        <title>Evolutionary Origins and Diversification of the Mycorrhizal Mutualists.</title>
        <authorList>
            <consortium name="DOE Joint Genome Institute"/>
            <consortium name="Mycorrhizal Genomics Consortium"/>
            <person name="Kohler A."/>
            <person name="Kuo A."/>
            <person name="Nagy L.G."/>
            <person name="Floudas D."/>
            <person name="Copeland A."/>
            <person name="Barry K.W."/>
            <person name="Cichocki N."/>
            <person name="Veneault-Fourrey C."/>
            <person name="LaButti K."/>
            <person name="Lindquist E.A."/>
            <person name="Lipzen A."/>
            <person name="Lundell T."/>
            <person name="Morin E."/>
            <person name="Murat C."/>
            <person name="Riley R."/>
            <person name="Ohm R."/>
            <person name="Sun H."/>
            <person name="Tunlid A."/>
            <person name="Henrissat B."/>
            <person name="Grigoriev I.V."/>
            <person name="Hibbett D.S."/>
            <person name="Martin F."/>
        </authorList>
    </citation>
    <scope>NUCLEOTIDE SEQUENCE [LARGE SCALE GENOMIC DNA]</scope>
    <source>
        <strain evidence="2">Ve08.2h10</strain>
    </source>
</reference>
<dbReference type="AlphaFoldDB" id="A0A0D0DVJ2"/>
<evidence type="ECO:0000313" key="1">
    <source>
        <dbReference type="EMBL" id="KIK98873.1"/>
    </source>
</evidence>
<dbReference type="EMBL" id="KN824877">
    <property type="protein sequence ID" value="KIK98873.1"/>
    <property type="molecule type" value="Genomic_DNA"/>
</dbReference>
<organism evidence="1 2">
    <name type="scientific">Paxillus rubicundulus Ve08.2h10</name>
    <dbReference type="NCBI Taxonomy" id="930991"/>
    <lineage>
        <taxon>Eukaryota</taxon>
        <taxon>Fungi</taxon>
        <taxon>Dikarya</taxon>
        <taxon>Basidiomycota</taxon>
        <taxon>Agaricomycotina</taxon>
        <taxon>Agaricomycetes</taxon>
        <taxon>Agaricomycetidae</taxon>
        <taxon>Boletales</taxon>
        <taxon>Paxilineae</taxon>
        <taxon>Paxillaceae</taxon>
        <taxon>Paxillus</taxon>
    </lineage>
</organism>
<dbReference type="HOGENOM" id="CLU_1627630_0_0_1"/>
<sequence length="163" mass="17974">MGIGTNRHMGVSAGLMKPYIYYVEFPSARVELGCSSQLPLNCGGARCTAYDFRGAVGESARRGKVDLTTTVNTALGLRLEFRDLVISQPQRSHFCSTLVHLTILMSNIKTVGSGGLNIPCPLVSPCRRLKGIYVLTRSMRSLTRRTTLMRRPRPTSVWLQDLG</sequence>
<evidence type="ECO:0000313" key="2">
    <source>
        <dbReference type="Proteomes" id="UP000054538"/>
    </source>
</evidence>
<keyword evidence="2" id="KW-1185">Reference proteome</keyword>
<dbReference type="Proteomes" id="UP000054538">
    <property type="component" value="Unassembled WGS sequence"/>
</dbReference>
<name>A0A0D0DVJ2_9AGAM</name>
<dbReference type="InParanoid" id="A0A0D0DVJ2"/>
<gene>
    <name evidence="1" type="ORF">PAXRUDRAFT_796895</name>
</gene>
<accession>A0A0D0DVJ2</accession>
<proteinExistence type="predicted"/>
<protein>
    <submittedName>
        <fullName evidence="1">Uncharacterized protein</fullName>
    </submittedName>
</protein>